<protein>
    <submittedName>
        <fullName evidence="1">Uncharacterized protein</fullName>
    </submittedName>
</protein>
<reference evidence="1 2" key="1">
    <citation type="journal article" date="2022" name="Hortic Res">
        <title>A haplotype resolved chromosomal level avocado genome allows analysis of novel avocado genes.</title>
        <authorList>
            <person name="Nath O."/>
            <person name="Fletcher S.J."/>
            <person name="Hayward A."/>
            <person name="Shaw L.M."/>
            <person name="Masouleh A.K."/>
            <person name="Furtado A."/>
            <person name="Henry R.J."/>
            <person name="Mitter N."/>
        </authorList>
    </citation>
    <scope>NUCLEOTIDE SEQUENCE [LARGE SCALE GENOMIC DNA]</scope>
    <source>
        <strain evidence="2">cv. Hass</strain>
    </source>
</reference>
<sequence>MTVSSKDLTESNNSNSSKKFKYSSSCDSDNAHVGTIKFSITDIYKATGNFSTANQIGQGGFGTVYKGVLKDGTVVAVKRAKKNLHDRRLSMEFKNEIETLSKVEHLNLVRFLGYLGHPDERIIVVEYVGNGTLRDHLYGSGGHGLDLAERLDIAIDVAHAVTYLHMYTDPPIIHRDIKASNILITEKVRAKVADFGFARLNANDSELMTGRHPIEPKKELKERLTVRWAMQKLKEGDVALAMDPKLRKSPAANSAAEKVLKLAAECLAPSKQSRPSMKRCAEVLWGIRRDYREIEFSSSSSRRRGSFYGKDPIIQKIN</sequence>
<gene>
    <name evidence="1" type="ORF">MRB53_032933</name>
</gene>
<accession>A0ACC2KTS7</accession>
<dbReference type="EMBL" id="CM056819">
    <property type="protein sequence ID" value="KAJ8624403.1"/>
    <property type="molecule type" value="Genomic_DNA"/>
</dbReference>
<proteinExistence type="predicted"/>
<keyword evidence="2" id="KW-1185">Reference proteome</keyword>
<name>A0ACC2KTS7_PERAE</name>
<dbReference type="Proteomes" id="UP001234297">
    <property type="component" value="Chromosome 11"/>
</dbReference>
<evidence type="ECO:0000313" key="2">
    <source>
        <dbReference type="Proteomes" id="UP001234297"/>
    </source>
</evidence>
<organism evidence="1 2">
    <name type="scientific">Persea americana</name>
    <name type="common">Avocado</name>
    <dbReference type="NCBI Taxonomy" id="3435"/>
    <lineage>
        <taxon>Eukaryota</taxon>
        <taxon>Viridiplantae</taxon>
        <taxon>Streptophyta</taxon>
        <taxon>Embryophyta</taxon>
        <taxon>Tracheophyta</taxon>
        <taxon>Spermatophyta</taxon>
        <taxon>Magnoliopsida</taxon>
        <taxon>Magnoliidae</taxon>
        <taxon>Laurales</taxon>
        <taxon>Lauraceae</taxon>
        <taxon>Persea</taxon>
    </lineage>
</organism>
<evidence type="ECO:0000313" key="1">
    <source>
        <dbReference type="EMBL" id="KAJ8624403.1"/>
    </source>
</evidence>
<comment type="caution">
    <text evidence="1">The sequence shown here is derived from an EMBL/GenBank/DDBJ whole genome shotgun (WGS) entry which is preliminary data.</text>
</comment>